<dbReference type="AlphaFoldDB" id="A0A1B2END8"/>
<dbReference type="EMBL" id="CP016616">
    <property type="protein sequence ID" value="ANY81487.1"/>
    <property type="molecule type" value="Genomic_DNA"/>
</dbReference>
<accession>A0A1B2END8</accession>
<dbReference type="Gene3D" id="3.30.2370.10">
    <property type="entry name" value="putative pyruvate dehydrogenase"/>
    <property type="match status" value="1"/>
</dbReference>
<evidence type="ECO:0000313" key="1">
    <source>
        <dbReference type="EMBL" id="ANY81487.1"/>
    </source>
</evidence>
<dbReference type="KEGG" id="moc:BB934_27345"/>
<proteinExistence type="predicted"/>
<protein>
    <submittedName>
        <fullName evidence="1">DUF5076 domain-containing protein</fullName>
    </submittedName>
</protein>
<name>A0A1B2END8_9HYPH</name>
<sequence>MAERKFEALNVPPDVLEKGGIEILRASVVDGAVSVALRRAFDDPFTWGVLLVDLARHAARVYAMETELSEDEALVEITAGLRAELEDPTDPGSTQALN</sequence>
<organism evidence="1">
    <name type="scientific">Microvirga ossetica</name>
    <dbReference type="NCBI Taxonomy" id="1882682"/>
    <lineage>
        <taxon>Bacteria</taxon>
        <taxon>Pseudomonadati</taxon>
        <taxon>Pseudomonadota</taxon>
        <taxon>Alphaproteobacteria</taxon>
        <taxon>Hyphomicrobiales</taxon>
        <taxon>Methylobacteriaceae</taxon>
        <taxon>Microvirga</taxon>
    </lineage>
</organism>
<reference evidence="1" key="1">
    <citation type="submission" date="2016-07" db="EMBL/GenBank/DDBJ databases">
        <title>Microvirga ossetica sp. nov. a new species of rhizobia isolated from root nodules of the legume species Vicia alpestris Steven originated from North Ossetia region in the Caucasus.</title>
        <authorList>
            <person name="Safronova V.I."/>
            <person name="Kuznetsova I.G."/>
            <person name="Sazanova A.L."/>
            <person name="Belimov A."/>
            <person name="Andronov E."/>
            <person name="Osledkin Y.S."/>
            <person name="Onishchuk O.P."/>
            <person name="Kurchak O.N."/>
            <person name="Shaposhnikov A.I."/>
            <person name="Willems A."/>
            <person name="Tikhonovich I.A."/>
        </authorList>
    </citation>
    <scope>NUCLEOTIDE SEQUENCE [LARGE SCALE GENOMIC DNA]</scope>
    <source>
        <strain evidence="1">V5/3M</strain>
    </source>
</reference>
<dbReference type="Pfam" id="PF16826">
    <property type="entry name" value="DUF5076"/>
    <property type="match status" value="1"/>
</dbReference>
<gene>
    <name evidence="1" type="ORF">BB934_27345</name>
</gene>
<dbReference type="InterPro" id="IPR031796">
    <property type="entry name" value="DUF5076"/>
</dbReference>
<dbReference type="RefSeq" id="WP_099512544.1">
    <property type="nucleotide sequence ID" value="NZ_CP016616.1"/>
</dbReference>
<dbReference type="OrthoDB" id="284440at2"/>